<evidence type="ECO:0000313" key="2">
    <source>
        <dbReference type="EMBL" id="TVU16331.1"/>
    </source>
</evidence>
<feature type="chain" id="PRO_5023845738" description="Bowman-Birk serine protease inhibitors family domain-containing protein" evidence="1">
    <location>
        <begin position="28"/>
        <end position="141"/>
    </location>
</feature>
<accession>A0A5J9U026</accession>
<evidence type="ECO:0000313" key="3">
    <source>
        <dbReference type="Proteomes" id="UP000324897"/>
    </source>
</evidence>
<dbReference type="AlphaFoldDB" id="A0A5J9U026"/>
<feature type="non-terminal residue" evidence="2">
    <location>
        <position position="1"/>
    </location>
</feature>
<gene>
    <name evidence="2" type="ORF">EJB05_39889</name>
</gene>
<dbReference type="EMBL" id="RWGY01000031">
    <property type="protein sequence ID" value="TVU16331.1"/>
    <property type="molecule type" value="Genomic_DNA"/>
</dbReference>
<evidence type="ECO:0000256" key="1">
    <source>
        <dbReference type="SAM" id="SignalP"/>
    </source>
</evidence>
<reference evidence="2 3" key="1">
    <citation type="journal article" date="2019" name="Sci. Rep.">
        <title>A high-quality genome of Eragrostis curvula grass provides insights into Poaceae evolution and supports new strategies to enhance forage quality.</title>
        <authorList>
            <person name="Carballo J."/>
            <person name="Santos B.A.C.M."/>
            <person name="Zappacosta D."/>
            <person name="Garbus I."/>
            <person name="Selva J.P."/>
            <person name="Gallo C.A."/>
            <person name="Diaz A."/>
            <person name="Albertini E."/>
            <person name="Caccamo M."/>
            <person name="Echenique V."/>
        </authorList>
    </citation>
    <scope>NUCLEOTIDE SEQUENCE [LARGE SCALE GENOMIC DNA]</scope>
    <source>
        <strain evidence="3">cv. Victoria</strain>
        <tissue evidence="2">Leaf</tissue>
    </source>
</reference>
<sequence>MGNASQMTETGIMFIMLLACFLASAQGARGSRQLGEDESTIKDITVTNGFSLTDVLKENGSNDSEVVSILCVKRVGRRCHDNKCYCCLDVQPEPCFETRYECRQHCPRCDPRCPPLLTSDAGARHSQISPINNTIEKFGKY</sequence>
<protein>
    <recommendedName>
        <fullName evidence="4">Bowman-Birk serine protease inhibitors family domain-containing protein</fullName>
    </recommendedName>
</protein>
<keyword evidence="3" id="KW-1185">Reference proteome</keyword>
<name>A0A5J9U026_9POAL</name>
<dbReference type="Gramene" id="TVU16331">
    <property type="protein sequence ID" value="TVU16331"/>
    <property type="gene ID" value="EJB05_39889"/>
</dbReference>
<comment type="caution">
    <text evidence="2">The sequence shown here is derived from an EMBL/GenBank/DDBJ whole genome shotgun (WGS) entry which is preliminary data.</text>
</comment>
<dbReference type="Proteomes" id="UP000324897">
    <property type="component" value="Unassembled WGS sequence"/>
</dbReference>
<evidence type="ECO:0008006" key="4">
    <source>
        <dbReference type="Google" id="ProtNLM"/>
    </source>
</evidence>
<organism evidence="2 3">
    <name type="scientific">Eragrostis curvula</name>
    <name type="common">weeping love grass</name>
    <dbReference type="NCBI Taxonomy" id="38414"/>
    <lineage>
        <taxon>Eukaryota</taxon>
        <taxon>Viridiplantae</taxon>
        <taxon>Streptophyta</taxon>
        <taxon>Embryophyta</taxon>
        <taxon>Tracheophyta</taxon>
        <taxon>Spermatophyta</taxon>
        <taxon>Magnoliopsida</taxon>
        <taxon>Liliopsida</taxon>
        <taxon>Poales</taxon>
        <taxon>Poaceae</taxon>
        <taxon>PACMAD clade</taxon>
        <taxon>Chloridoideae</taxon>
        <taxon>Eragrostideae</taxon>
        <taxon>Eragrostidinae</taxon>
        <taxon>Eragrostis</taxon>
    </lineage>
</organism>
<keyword evidence="1" id="KW-0732">Signal</keyword>
<proteinExistence type="predicted"/>
<feature type="signal peptide" evidence="1">
    <location>
        <begin position="1"/>
        <end position="27"/>
    </location>
</feature>